<accession>A0ABV2MIP3</accession>
<dbReference type="Proteomes" id="UP001549077">
    <property type="component" value="Unassembled WGS sequence"/>
</dbReference>
<keyword evidence="2" id="KW-1185">Reference proteome</keyword>
<reference evidence="1 2" key="1">
    <citation type="submission" date="2024-06" db="EMBL/GenBank/DDBJ databases">
        <title>Genomic Encyclopedia of Type Strains, Phase IV (KMG-IV): sequencing the most valuable type-strain genomes for metagenomic binning, comparative biology and taxonomic classification.</title>
        <authorList>
            <person name="Goeker M."/>
        </authorList>
    </citation>
    <scope>NUCLEOTIDE SEQUENCE [LARGE SCALE GENOMIC DNA]</scope>
    <source>
        <strain evidence="1 2">DSM 29288</strain>
    </source>
</reference>
<dbReference type="EMBL" id="JBEPMY010000006">
    <property type="protein sequence ID" value="MET3755387.1"/>
    <property type="molecule type" value="Genomic_DNA"/>
</dbReference>
<proteinExistence type="predicted"/>
<gene>
    <name evidence="1" type="ORF">ABID08_002758</name>
</gene>
<evidence type="ECO:0000313" key="2">
    <source>
        <dbReference type="Proteomes" id="UP001549077"/>
    </source>
</evidence>
<sequence>MRRHDQCAVFHSDAIQLPEAGSPSQPFEIDVHHLTNFRKPSRTVDRDTEPEFIFLSQGDKGLFRHEMFVYRPE</sequence>
<comment type="caution">
    <text evidence="1">The sequence shown here is derived from an EMBL/GenBank/DDBJ whole genome shotgun (WGS) entry which is preliminary data.</text>
</comment>
<name>A0ABV2MIP3_9HYPH</name>
<organism evidence="1 2">
    <name type="scientific">Rhizobium binae</name>
    <dbReference type="NCBI Taxonomy" id="1138190"/>
    <lineage>
        <taxon>Bacteria</taxon>
        <taxon>Pseudomonadati</taxon>
        <taxon>Pseudomonadota</taxon>
        <taxon>Alphaproteobacteria</taxon>
        <taxon>Hyphomicrobiales</taxon>
        <taxon>Rhizobiaceae</taxon>
        <taxon>Rhizobium/Agrobacterium group</taxon>
        <taxon>Rhizobium</taxon>
    </lineage>
</organism>
<protein>
    <submittedName>
        <fullName evidence="1">Uncharacterized protein</fullName>
    </submittedName>
</protein>
<evidence type="ECO:0000313" key="1">
    <source>
        <dbReference type="EMBL" id="MET3755387.1"/>
    </source>
</evidence>